<dbReference type="GO" id="GO:0003924">
    <property type="term" value="F:GTPase activity"/>
    <property type="evidence" value="ECO:0007669"/>
    <property type="project" value="TreeGrafter"/>
</dbReference>
<evidence type="ECO:0000313" key="3">
    <source>
        <dbReference type="RefSeq" id="XP_017312893.1"/>
    </source>
</evidence>
<dbReference type="InterPro" id="IPR045063">
    <property type="entry name" value="Dynamin_N"/>
</dbReference>
<dbReference type="RefSeq" id="XP_017312893.1">
    <property type="nucleotide sequence ID" value="XM_017457404.2"/>
</dbReference>
<protein>
    <submittedName>
        <fullName evidence="3">Interferon-induced GTP-binding protein Mx2-like</fullName>
    </submittedName>
</protein>
<evidence type="ECO:0000313" key="2">
    <source>
        <dbReference type="Proteomes" id="UP000221080"/>
    </source>
</evidence>
<organism evidence="2 3">
    <name type="scientific">Ictalurus punctatus</name>
    <name type="common">Channel catfish</name>
    <name type="synonym">Silurus punctatus</name>
    <dbReference type="NCBI Taxonomy" id="7998"/>
    <lineage>
        <taxon>Eukaryota</taxon>
        <taxon>Metazoa</taxon>
        <taxon>Chordata</taxon>
        <taxon>Craniata</taxon>
        <taxon>Vertebrata</taxon>
        <taxon>Euteleostomi</taxon>
        <taxon>Actinopterygii</taxon>
        <taxon>Neopterygii</taxon>
        <taxon>Teleostei</taxon>
        <taxon>Ostariophysi</taxon>
        <taxon>Siluriformes</taxon>
        <taxon>Ictaluridae</taxon>
        <taxon>Ictalurus</taxon>
    </lineage>
</organism>
<dbReference type="Proteomes" id="UP000221080">
    <property type="component" value="Chromosome 26"/>
</dbReference>
<dbReference type="PANTHER" id="PTHR11566:SF225">
    <property type="entry name" value="INTERFERON-INDUCED GTP-BINDING PROTEIN MX-RELATED"/>
    <property type="match status" value="1"/>
</dbReference>
<dbReference type="GO" id="GO:0098793">
    <property type="term" value="C:presynapse"/>
    <property type="evidence" value="ECO:0007669"/>
    <property type="project" value="GOC"/>
</dbReference>
<dbReference type="Gene3D" id="3.40.50.300">
    <property type="entry name" value="P-loop containing nucleotide triphosphate hydrolases"/>
    <property type="match status" value="1"/>
</dbReference>
<dbReference type="OrthoDB" id="5061070at2759"/>
<dbReference type="KEGG" id="ipu:108258637"/>
<dbReference type="GO" id="GO:0005737">
    <property type="term" value="C:cytoplasm"/>
    <property type="evidence" value="ECO:0007669"/>
    <property type="project" value="TreeGrafter"/>
</dbReference>
<dbReference type="AlphaFoldDB" id="A0A2D0Q2D4"/>
<proteinExistence type="predicted"/>
<accession>A0A2D0Q2D4</accession>
<feature type="domain" description="Dynamin N-terminal" evidence="1">
    <location>
        <begin position="3"/>
        <end position="95"/>
    </location>
</feature>
<dbReference type="PANTHER" id="PTHR11566">
    <property type="entry name" value="DYNAMIN"/>
    <property type="match status" value="1"/>
</dbReference>
<dbReference type="InterPro" id="IPR027417">
    <property type="entry name" value="P-loop_NTPase"/>
</dbReference>
<keyword evidence="2" id="KW-1185">Reference proteome</keyword>
<dbReference type="GO" id="GO:0051607">
    <property type="term" value="P:defense response to virus"/>
    <property type="evidence" value="ECO:0007669"/>
    <property type="project" value="TreeGrafter"/>
</dbReference>
<dbReference type="InterPro" id="IPR022812">
    <property type="entry name" value="Dynamin"/>
</dbReference>
<dbReference type="GO" id="GO:0005874">
    <property type="term" value="C:microtubule"/>
    <property type="evidence" value="ECO:0007669"/>
    <property type="project" value="TreeGrafter"/>
</dbReference>
<dbReference type="Pfam" id="PF00350">
    <property type="entry name" value="Dynamin_N"/>
    <property type="match status" value="1"/>
</dbReference>
<sequence length="106" mass="12238">MKKSRREHFWKGKIKYDDYEEEIGDPEDVEQMIRKAQNEIAGTGMGISDKLISLEVTSTNAPDLMLIDLPRITRVAARDQPEDIGEQSKRLIQKFTAKSKTPSTWW</sequence>
<dbReference type="GO" id="GO:0016185">
    <property type="term" value="P:synaptic vesicle budding from presynaptic endocytic zone membrane"/>
    <property type="evidence" value="ECO:0007669"/>
    <property type="project" value="TreeGrafter"/>
</dbReference>
<dbReference type="GO" id="GO:0005634">
    <property type="term" value="C:nucleus"/>
    <property type="evidence" value="ECO:0007669"/>
    <property type="project" value="TreeGrafter"/>
</dbReference>
<reference evidence="3" key="2">
    <citation type="submission" date="2025-08" db="UniProtKB">
        <authorList>
            <consortium name="RefSeq"/>
        </authorList>
    </citation>
    <scope>IDENTIFICATION</scope>
    <source>
        <tissue evidence="3">Blood</tissue>
    </source>
</reference>
<dbReference type="GeneID" id="108258637"/>
<evidence type="ECO:0000259" key="1">
    <source>
        <dbReference type="Pfam" id="PF00350"/>
    </source>
</evidence>
<dbReference type="SUPFAM" id="SSF52540">
    <property type="entry name" value="P-loop containing nucleoside triphosphate hydrolases"/>
    <property type="match status" value="1"/>
</dbReference>
<gene>
    <name evidence="3" type="primary">LOC108258637</name>
</gene>
<dbReference type="GO" id="GO:0031623">
    <property type="term" value="P:receptor internalization"/>
    <property type="evidence" value="ECO:0007669"/>
    <property type="project" value="TreeGrafter"/>
</dbReference>
<dbReference type="GO" id="GO:0005886">
    <property type="term" value="C:plasma membrane"/>
    <property type="evidence" value="ECO:0007669"/>
    <property type="project" value="TreeGrafter"/>
</dbReference>
<reference evidence="2" key="1">
    <citation type="journal article" date="2016" name="Nat. Commun.">
        <title>The channel catfish genome sequence provides insights into the evolution of scale formation in teleosts.</title>
        <authorList>
            <person name="Liu Z."/>
            <person name="Liu S."/>
            <person name="Yao J."/>
            <person name="Bao L."/>
            <person name="Zhang J."/>
            <person name="Li Y."/>
            <person name="Jiang C."/>
            <person name="Sun L."/>
            <person name="Wang R."/>
            <person name="Zhang Y."/>
            <person name="Zhou T."/>
            <person name="Zeng Q."/>
            <person name="Fu Q."/>
            <person name="Gao S."/>
            <person name="Li N."/>
            <person name="Koren S."/>
            <person name="Jiang Y."/>
            <person name="Zimin A."/>
            <person name="Xu P."/>
            <person name="Phillippy A.M."/>
            <person name="Geng X."/>
            <person name="Song L."/>
            <person name="Sun F."/>
            <person name="Li C."/>
            <person name="Wang X."/>
            <person name="Chen A."/>
            <person name="Jin Y."/>
            <person name="Yuan Z."/>
            <person name="Yang Y."/>
            <person name="Tan S."/>
            <person name="Peatman E."/>
            <person name="Lu J."/>
            <person name="Qin Z."/>
            <person name="Dunham R."/>
            <person name="Li Z."/>
            <person name="Sonstegard T."/>
            <person name="Feng J."/>
            <person name="Danzmann R.G."/>
            <person name="Schroeder S."/>
            <person name="Scheffler B."/>
            <person name="Duke M.V."/>
            <person name="Ballard L."/>
            <person name="Kucuktas H."/>
            <person name="Kaltenboeck L."/>
            <person name="Liu H."/>
            <person name="Armbruster J."/>
            <person name="Xie Y."/>
            <person name="Kirby M.L."/>
            <person name="Tian Y."/>
            <person name="Flanagan M.E."/>
            <person name="Mu W."/>
            <person name="Waldbieser G.C."/>
        </authorList>
    </citation>
    <scope>NUCLEOTIDE SEQUENCE [LARGE SCALE GENOMIC DNA]</scope>
    <source>
        <strain evidence="2">SDA103</strain>
    </source>
</reference>
<dbReference type="GO" id="GO:0008017">
    <property type="term" value="F:microtubule binding"/>
    <property type="evidence" value="ECO:0007669"/>
    <property type="project" value="TreeGrafter"/>
</dbReference>
<name>A0A2D0Q2D4_ICTPU</name>